<dbReference type="Pfam" id="PF24963">
    <property type="entry name" value="DUF7768"/>
    <property type="match status" value="1"/>
</dbReference>
<evidence type="ECO:0000313" key="3">
    <source>
        <dbReference type="Proteomes" id="UP000321224"/>
    </source>
</evidence>
<accession>A0A511HT72</accession>
<protein>
    <recommendedName>
        <fullName evidence="1">DUF7768 domain-containing protein</fullName>
    </recommendedName>
</protein>
<sequence length="113" mass="12558">MSRPIVIVESPYAGDIERNVAYARAALSDCLRRGEAPYASHLLYTQPGVLRDEVPEERDHGIEAGFEFRRVAQATVVYTDLGYSEGMKLGIRHAEALGHPIEYRSLPGWATQA</sequence>
<dbReference type="EMBL" id="BJVY01000142">
    <property type="protein sequence ID" value="GEL75739.1"/>
    <property type="molecule type" value="Genomic_DNA"/>
</dbReference>
<dbReference type="Gene3D" id="3.40.50.10400">
    <property type="entry name" value="Hypothetical protein PA1492"/>
    <property type="match status" value="1"/>
</dbReference>
<dbReference type="AlphaFoldDB" id="A0A511HT72"/>
<reference evidence="2 3" key="1">
    <citation type="submission" date="2019-07" db="EMBL/GenBank/DDBJ databases">
        <title>Whole genome shotgun sequence of Myxococcus virescens NBRC 100334.</title>
        <authorList>
            <person name="Hosoyama A."/>
            <person name="Uohara A."/>
            <person name="Ohji S."/>
            <person name="Ichikawa N."/>
        </authorList>
    </citation>
    <scope>NUCLEOTIDE SEQUENCE [LARGE SCALE GENOMIC DNA]</scope>
    <source>
        <strain evidence="2 3">NBRC 100334</strain>
    </source>
</reference>
<evidence type="ECO:0000313" key="2">
    <source>
        <dbReference type="EMBL" id="GEL75739.1"/>
    </source>
</evidence>
<name>A0A511HT72_9BACT</name>
<feature type="domain" description="DUF7768" evidence="1">
    <location>
        <begin position="4"/>
        <end position="104"/>
    </location>
</feature>
<dbReference type="RefSeq" id="WP_147093137.1">
    <property type="nucleotide sequence ID" value="NZ_BJVY01000142.1"/>
</dbReference>
<comment type="caution">
    <text evidence="2">The sequence shown here is derived from an EMBL/GenBank/DDBJ whole genome shotgun (WGS) entry which is preliminary data.</text>
</comment>
<dbReference type="Proteomes" id="UP000321224">
    <property type="component" value="Unassembled WGS sequence"/>
</dbReference>
<proteinExistence type="predicted"/>
<gene>
    <name evidence="2" type="ORF">MVI01_75230</name>
</gene>
<dbReference type="InterPro" id="IPR056670">
    <property type="entry name" value="DUF7768"/>
</dbReference>
<organism evidence="2 3">
    <name type="scientific">Myxococcus virescens</name>
    <dbReference type="NCBI Taxonomy" id="83456"/>
    <lineage>
        <taxon>Bacteria</taxon>
        <taxon>Pseudomonadati</taxon>
        <taxon>Myxococcota</taxon>
        <taxon>Myxococcia</taxon>
        <taxon>Myxococcales</taxon>
        <taxon>Cystobacterineae</taxon>
        <taxon>Myxococcaceae</taxon>
        <taxon>Myxococcus</taxon>
    </lineage>
</organism>
<evidence type="ECO:0000259" key="1">
    <source>
        <dbReference type="Pfam" id="PF24963"/>
    </source>
</evidence>